<name>A0A515EJY1_9BURK</name>
<accession>A0A515EJY1</accession>
<dbReference type="InterPro" id="IPR038396">
    <property type="entry name" value="SpoIIAA-like_sf"/>
</dbReference>
<gene>
    <name evidence="1" type="ORF">EXZ61_01695</name>
</gene>
<dbReference type="RefSeq" id="WP_142808437.1">
    <property type="nucleotide sequence ID" value="NZ_CP036282.1"/>
</dbReference>
<sequence>MTIHIAYELPTLIVATVTDVLMREELDDAKRQIHDHLQAHGPCRLLVFFAQGFINLQALATWDDIDVDPYLQRNTTRMALVGDMRWRDSALLFFFNSMVPFQMEYFPPEQYELAKAWLID</sequence>
<dbReference type="InterPro" id="IPR021866">
    <property type="entry name" value="SpoIIAA-like"/>
</dbReference>
<proteinExistence type="predicted"/>
<dbReference type="SUPFAM" id="SSF52091">
    <property type="entry name" value="SpoIIaa-like"/>
    <property type="match status" value="1"/>
</dbReference>
<keyword evidence="2" id="KW-1185">Reference proteome</keyword>
<dbReference type="InterPro" id="IPR036513">
    <property type="entry name" value="STAS_dom_sf"/>
</dbReference>
<dbReference type="Pfam" id="PF11964">
    <property type="entry name" value="SpoIIAA-like"/>
    <property type="match status" value="1"/>
</dbReference>
<dbReference type="AlphaFoldDB" id="A0A515EJY1"/>
<evidence type="ECO:0000313" key="1">
    <source>
        <dbReference type="EMBL" id="QDL52984.1"/>
    </source>
</evidence>
<reference evidence="2" key="2">
    <citation type="journal article" date="2020" name="Int. J. Syst. Evol. Microbiol.">
        <title>Genomic insights into a novel species Rhodoferax aquaticus sp. nov., isolated from freshwater.</title>
        <authorList>
            <person name="Li T."/>
            <person name="Zhuo Y."/>
            <person name="Jin C.Z."/>
            <person name="Wu X."/>
            <person name="Ko S.R."/>
            <person name="Jin F.J."/>
            <person name="Ahn C.Y."/>
            <person name="Oh H.M."/>
            <person name="Lee H.G."/>
            <person name="Jin L."/>
        </authorList>
    </citation>
    <scope>NUCLEOTIDE SEQUENCE [LARGE SCALE GENOMIC DNA]</scope>
    <source>
        <strain evidence="2">Gr-4</strain>
    </source>
</reference>
<dbReference type="Gene3D" id="3.40.50.10600">
    <property type="entry name" value="SpoIIaa-like domains"/>
    <property type="match status" value="1"/>
</dbReference>
<dbReference type="Proteomes" id="UP000317365">
    <property type="component" value="Chromosome"/>
</dbReference>
<organism evidence="1 2">
    <name type="scientific">Rhodoferax aquaticus</name>
    <dbReference type="NCBI Taxonomy" id="2527691"/>
    <lineage>
        <taxon>Bacteria</taxon>
        <taxon>Pseudomonadati</taxon>
        <taxon>Pseudomonadota</taxon>
        <taxon>Betaproteobacteria</taxon>
        <taxon>Burkholderiales</taxon>
        <taxon>Comamonadaceae</taxon>
        <taxon>Rhodoferax</taxon>
    </lineage>
</organism>
<protein>
    <submittedName>
        <fullName evidence="1">STAS/SEC14 domain-containing protein</fullName>
    </submittedName>
</protein>
<dbReference type="KEGG" id="rhg:EXZ61_01695"/>
<dbReference type="EMBL" id="CP036282">
    <property type="protein sequence ID" value="QDL52984.1"/>
    <property type="molecule type" value="Genomic_DNA"/>
</dbReference>
<reference evidence="2" key="1">
    <citation type="submission" date="2019-02" db="EMBL/GenBank/DDBJ databases">
        <title>Complete genome sequence of Rhodoferax sp. Gr-4.</title>
        <authorList>
            <person name="Jin L."/>
        </authorList>
    </citation>
    <scope>NUCLEOTIDE SEQUENCE [LARGE SCALE GENOMIC DNA]</scope>
    <source>
        <strain evidence="2">Gr-4</strain>
    </source>
</reference>
<evidence type="ECO:0000313" key="2">
    <source>
        <dbReference type="Proteomes" id="UP000317365"/>
    </source>
</evidence>